<evidence type="ECO:0000256" key="3">
    <source>
        <dbReference type="ARBA" id="ARBA00023004"/>
    </source>
</evidence>
<dbReference type="PROSITE" id="PS50255">
    <property type="entry name" value="CYTOCHROME_B5_2"/>
    <property type="match status" value="1"/>
</dbReference>
<feature type="compositionally biased region" description="Low complexity" evidence="5">
    <location>
        <begin position="22"/>
        <end position="40"/>
    </location>
</feature>
<dbReference type="AlphaFoldDB" id="A0A367XSG8"/>
<protein>
    <submittedName>
        <fullName evidence="7">Cytochrome b5 reductase 4</fullName>
    </submittedName>
</protein>
<dbReference type="GO" id="GO:0004128">
    <property type="term" value="F:cytochrome-b5 reductase activity, acting on NAD(P)H"/>
    <property type="evidence" value="ECO:0007669"/>
    <property type="project" value="TreeGrafter"/>
</dbReference>
<evidence type="ECO:0000256" key="5">
    <source>
        <dbReference type="SAM" id="MobiDB-lite"/>
    </source>
</evidence>
<accession>A0A367XSG8</accession>
<dbReference type="Gene3D" id="3.10.120.10">
    <property type="entry name" value="Cytochrome b5-like heme/steroid binding domain"/>
    <property type="match status" value="1"/>
</dbReference>
<evidence type="ECO:0000259" key="6">
    <source>
        <dbReference type="PROSITE" id="PS50255"/>
    </source>
</evidence>
<feature type="domain" description="Cytochrome b5 heme-binding" evidence="6">
    <location>
        <begin position="108"/>
        <end position="184"/>
    </location>
</feature>
<keyword evidence="3 4" id="KW-0408">Iron</keyword>
<dbReference type="InterPro" id="IPR036400">
    <property type="entry name" value="Cyt_B5-like_heme/steroid_sf"/>
</dbReference>
<proteinExistence type="inferred from homology"/>
<keyword evidence="8" id="KW-1185">Reference proteome</keyword>
<dbReference type="GO" id="GO:0020037">
    <property type="term" value="F:heme binding"/>
    <property type="evidence" value="ECO:0007669"/>
    <property type="project" value="UniProtKB-UniRule"/>
</dbReference>
<dbReference type="Pfam" id="PF00173">
    <property type="entry name" value="Cyt-b5"/>
    <property type="match status" value="1"/>
</dbReference>
<dbReference type="PANTHER" id="PTHR46237">
    <property type="entry name" value="CYTOCHROME B5 REDUCTASE 4 FAMILY MEMBER"/>
    <property type="match status" value="1"/>
</dbReference>
<dbReference type="STRING" id="5486.A0A367XSG8"/>
<dbReference type="SUPFAM" id="SSF55856">
    <property type="entry name" value="Cytochrome b5-like heme/steroid binding domain"/>
    <property type="match status" value="1"/>
</dbReference>
<dbReference type="InterPro" id="IPR001199">
    <property type="entry name" value="Cyt_B5-like_heme/steroid-bd"/>
</dbReference>
<dbReference type="SMART" id="SM01117">
    <property type="entry name" value="Cyt-b5"/>
    <property type="match status" value="1"/>
</dbReference>
<sequence length="186" mass="20714">MTSRLDELNKKLQTNTSEGLASRNTSSSSSSLRPPVNSSLRPPPSASGANRGLFPPLNSVQRASSASQARKKVHLKPGHSPLDWARINRTEPQYKLRGVAPNTPPPQYVRIDKDELKKHRTRDDCWTCINGKVFNITPYVDFHPGGVDEIMKCAGRDGTALFNKYHSWVNADRMLENCIVGVFTKD</sequence>
<feature type="compositionally biased region" description="Basic and acidic residues" evidence="5">
    <location>
        <begin position="1"/>
        <end position="10"/>
    </location>
</feature>
<name>A0A367XSG8_9ASCO</name>
<keyword evidence="1 4" id="KW-0349">Heme</keyword>
<dbReference type="PANTHER" id="PTHR46237:SF1">
    <property type="entry name" value="CYTOCHROME B5 REDUCTASE 4"/>
    <property type="match status" value="1"/>
</dbReference>
<comment type="similarity">
    <text evidence="4">Belongs to the cytochrome b5 family.</text>
</comment>
<evidence type="ECO:0000313" key="8">
    <source>
        <dbReference type="Proteomes" id="UP000253472"/>
    </source>
</evidence>
<gene>
    <name evidence="7" type="primary">cyb5r4_0</name>
    <name evidence="7" type="ORF">Cantr_05206</name>
</gene>
<dbReference type="EMBL" id="QLNQ01000029">
    <property type="protein sequence ID" value="RCK56170.1"/>
    <property type="molecule type" value="Genomic_DNA"/>
</dbReference>
<evidence type="ECO:0000256" key="4">
    <source>
        <dbReference type="RuleBase" id="RU362121"/>
    </source>
</evidence>
<evidence type="ECO:0000256" key="1">
    <source>
        <dbReference type="ARBA" id="ARBA00022617"/>
    </source>
</evidence>
<organism evidence="7 8">
    <name type="scientific">Candida viswanathii</name>
    <dbReference type="NCBI Taxonomy" id="5486"/>
    <lineage>
        <taxon>Eukaryota</taxon>
        <taxon>Fungi</taxon>
        <taxon>Dikarya</taxon>
        <taxon>Ascomycota</taxon>
        <taxon>Saccharomycotina</taxon>
        <taxon>Pichiomycetes</taxon>
        <taxon>Debaryomycetaceae</taxon>
        <taxon>Candida/Lodderomyces clade</taxon>
        <taxon>Candida</taxon>
    </lineage>
</organism>
<dbReference type="GO" id="GO:0005737">
    <property type="term" value="C:cytoplasm"/>
    <property type="evidence" value="ECO:0007669"/>
    <property type="project" value="TreeGrafter"/>
</dbReference>
<evidence type="ECO:0000256" key="2">
    <source>
        <dbReference type="ARBA" id="ARBA00022723"/>
    </source>
</evidence>
<dbReference type="InterPro" id="IPR051872">
    <property type="entry name" value="Cytochrome_b5/Flavoprotein_Rdt"/>
</dbReference>
<dbReference type="PROSITE" id="PS00191">
    <property type="entry name" value="CYTOCHROME_B5_1"/>
    <property type="match status" value="1"/>
</dbReference>
<dbReference type="GO" id="GO:0046872">
    <property type="term" value="F:metal ion binding"/>
    <property type="evidence" value="ECO:0007669"/>
    <property type="project" value="UniProtKB-UniRule"/>
</dbReference>
<dbReference type="OrthoDB" id="432299at2759"/>
<dbReference type="Proteomes" id="UP000253472">
    <property type="component" value="Unassembled WGS sequence"/>
</dbReference>
<dbReference type="InterPro" id="IPR018506">
    <property type="entry name" value="Cyt_B5_heme-BS"/>
</dbReference>
<keyword evidence="2 4" id="KW-0479">Metal-binding</keyword>
<dbReference type="FunFam" id="3.10.120.10:FF:000001">
    <property type="entry name" value="Cytochrome b5 reductase 4"/>
    <property type="match status" value="1"/>
</dbReference>
<comment type="caution">
    <text evidence="7">The sequence shown here is derived from an EMBL/GenBank/DDBJ whole genome shotgun (WGS) entry which is preliminary data.</text>
</comment>
<evidence type="ECO:0000313" key="7">
    <source>
        <dbReference type="EMBL" id="RCK56170.1"/>
    </source>
</evidence>
<feature type="compositionally biased region" description="Low complexity" evidence="5">
    <location>
        <begin position="59"/>
        <end position="68"/>
    </location>
</feature>
<feature type="region of interest" description="Disordered" evidence="5">
    <location>
        <begin position="1"/>
        <end position="83"/>
    </location>
</feature>
<dbReference type="PRINTS" id="PR00363">
    <property type="entry name" value="CYTOCHROMEB5"/>
</dbReference>
<reference evidence="7 8" key="1">
    <citation type="submission" date="2018-06" db="EMBL/GenBank/DDBJ databases">
        <title>Whole genome sequencing of Candida tropicalis (genome annotated by CSBL at Korea University).</title>
        <authorList>
            <person name="Ahn J."/>
        </authorList>
    </citation>
    <scope>NUCLEOTIDE SEQUENCE [LARGE SCALE GENOMIC DNA]</scope>
    <source>
        <strain evidence="7 8">ATCC 20962</strain>
    </source>
</reference>